<keyword evidence="2" id="KW-1185">Reference proteome</keyword>
<sequence length="151" mass="16796">MSSLDPLLIFFSEIPDSLGYSTASLHYITFQDASMRAATPHEMYMSPFATSPSPGCRGLSCLTQQQLLCLCPNRFPTHALNNPHSPDPTLPPAFGYLKRKRKTIMPHLPHTSILCKPPPSILLPTPLPRLPLRCHAQPPCSQHRKEGGRLF</sequence>
<dbReference type="Proteomes" id="UP000663193">
    <property type="component" value="Chromosome 10"/>
</dbReference>
<evidence type="ECO:0000313" key="2">
    <source>
        <dbReference type="Proteomes" id="UP000663193"/>
    </source>
</evidence>
<organism evidence="1 2">
    <name type="scientific">Phaeosphaeria nodorum (strain SN15 / ATCC MYA-4574 / FGSC 10173)</name>
    <name type="common">Glume blotch fungus</name>
    <name type="synonym">Parastagonospora nodorum</name>
    <dbReference type="NCBI Taxonomy" id="321614"/>
    <lineage>
        <taxon>Eukaryota</taxon>
        <taxon>Fungi</taxon>
        <taxon>Dikarya</taxon>
        <taxon>Ascomycota</taxon>
        <taxon>Pezizomycotina</taxon>
        <taxon>Dothideomycetes</taxon>
        <taxon>Pleosporomycetidae</taxon>
        <taxon>Pleosporales</taxon>
        <taxon>Pleosporineae</taxon>
        <taxon>Phaeosphaeriaceae</taxon>
        <taxon>Parastagonospora</taxon>
    </lineage>
</organism>
<protein>
    <submittedName>
        <fullName evidence="1">Uncharacterized protein</fullName>
    </submittedName>
</protein>
<dbReference type="AlphaFoldDB" id="A0A7U2F7H2"/>
<name>A0A7U2F7H2_PHANO</name>
<reference evidence="2" key="1">
    <citation type="journal article" date="2021" name="BMC Genomics">
        <title>Chromosome-level genome assembly and manually-curated proteome of model necrotroph Parastagonospora nodorum Sn15 reveals a genome-wide trove of candidate effector homologs, and redundancy of virulence-related functions within an accessory chromosome.</title>
        <authorList>
            <person name="Bertazzoni S."/>
            <person name="Jones D.A.B."/>
            <person name="Phan H.T."/>
            <person name="Tan K.-C."/>
            <person name="Hane J.K."/>
        </authorList>
    </citation>
    <scope>NUCLEOTIDE SEQUENCE [LARGE SCALE GENOMIC DNA]</scope>
    <source>
        <strain evidence="2">SN15 / ATCC MYA-4574 / FGSC 10173)</strain>
    </source>
</reference>
<accession>A0A7U2F7H2</accession>
<evidence type="ECO:0000313" key="1">
    <source>
        <dbReference type="EMBL" id="QRD00158.1"/>
    </source>
</evidence>
<gene>
    <name evidence="1" type="ORF">JI435_414660</name>
</gene>
<dbReference type="EMBL" id="CP069032">
    <property type="protein sequence ID" value="QRD00158.1"/>
    <property type="molecule type" value="Genomic_DNA"/>
</dbReference>
<proteinExistence type="predicted"/>
<dbReference type="VEuPathDB" id="FungiDB:JI435_414660"/>